<keyword evidence="2" id="KW-0472">Membrane</keyword>
<sequence>MACVQLFELQLSGIFGHVNSRGLVFWTFLVGFFPLCWLMKCLAAGCGCPQNLIFSVGGFPVFGTMNKYIDEICRARLLFSSKWSPNPEGASVPTQKVSSPRHANRSKLFGDEDPVGPKTNSGQSSALQTESGVKT</sequence>
<accession>A0A7S3E9X4</accession>
<evidence type="ECO:0000256" key="1">
    <source>
        <dbReference type="SAM" id="MobiDB-lite"/>
    </source>
</evidence>
<keyword evidence="2" id="KW-1133">Transmembrane helix</keyword>
<feature type="compositionally biased region" description="Polar residues" evidence="1">
    <location>
        <begin position="118"/>
        <end position="135"/>
    </location>
</feature>
<evidence type="ECO:0000313" key="3">
    <source>
        <dbReference type="EMBL" id="CAE0037931.1"/>
    </source>
</evidence>
<dbReference type="EMBL" id="HBHW01007774">
    <property type="protein sequence ID" value="CAE0037931.1"/>
    <property type="molecule type" value="Transcribed_RNA"/>
</dbReference>
<feature type="region of interest" description="Disordered" evidence="1">
    <location>
        <begin position="83"/>
        <end position="135"/>
    </location>
</feature>
<reference evidence="3" key="1">
    <citation type="submission" date="2021-01" db="EMBL/GenBank/DDBJ databases">
        <authorList>
            <person name="Corre E."/>
            <person name="Pelletier E."/>
            <person name="Niang G."/>
            <person name="Scheremetjew M."/>
            <person name="Finn R."/>
            <person name="Kale V."/>
            <person name="Holt S."/>
            <person name="Cochrane G."/>
            <person name="Meng A."/>
            <person name="Brown T."/>
            <person name="Cohen L."/>
        </authorList>
    </citation>
    <scope>NUCLEOTIDE SEQUENCE</scope>
    <source>
        <strain evidence="3">CCMP 769</strain>
    </source>
</reference>
<feature type="transmembrane region" description="Helical" evidence="2">
    <location>
        <begin position="23"/>
        <end position="43"/>
    </location>
</feature>
<gene>
    <name evidence="3" type="ORF">RMAR00112_LOCUS5887</name>
</gene>
<name>A0A7S3E9X4_9RHOD</name>
<protein>
    <submittedName>
        <fullName evidence="3">Uncharacterized protein</fullName>
    </submittedName>
</protein>
<dbReference type="AlphaFoldDB" id="A0A7S3E9X4"/>
<evidence type="ECO:0000256" key="2">
    <source>
        <dbReference type="SAM" id="Phobius"/>
    </source>
</evidence>
<keyword evidence="2" id="KW-0812">Transmembrane</keyword>
<organism evidence="3">
    <name type="scientific">Rhodosorus marinus</name>
    <dbReference type="NCBI Taxonomy" id="101924"/>
    <lineage>
        <taxon>Eukaryota</taxon>
        <taxon>Rhodophyta</taxon>
        <taxon>Stylonematophyceae</taxon>
        <taxon>Stylonematales</taxon>
        <taxon>Stylonemataceae</taxon>
        <taxon>Rhodosorus</taxon>
    </lineage>
</organism>
<proteinExistence type="predicted"/>